<evidence type="ECO:0000313" key="11">
    <source>
        <dbReference type="EMBL" id="KAL3532024.1"/>
    </source>
</evidence>
<evidence type="ECO:0000256" key="5">
    <source>
        <dbReference type="ARBA" id="ARBA00022801"/>
    </source>
</evidence>
<dbReference type="Pfam" id="PF02140">
    <property type="entry name" value="SUEL_Lectin"/>
    <property type="match status" value="1"/>
</dbReference>
<evidence type="ECO:0000256" key="4">
    <source>
        <dbReference type="ARBA" id="ARBA00022729"/>
    </source>
</evidence>
<dbReference type="InterPro" id="IPR000922">
    <property type="entry name" value="Lectin_gal-bd_dom"/>
</dbReference>
<keyword evidence="12" id="KW-1185">Reference proteome</keyword>
<dbReference type="PROSITE" id="PS50228">
    <property type="entry name" value="SUEL_LECTIN"/>
    <property type="match status" value="1"/>
</dbReference>
<keyword evidence="4 9" id="KW-0732">Signal</keyword>
<dbReference type="Gene3D" id="2.60.120.740">
    <property type="match status" value="1"/>
</dbReference>
<comment type="caution">
    <text evidence="11">The sequence shown here is derived from an EMBL/GenBank/DDBJ whole genome shotgun (WGS) entry which is preliminary data.</text>
</comment>
<dbReference type="FunFam" id="2.60.120.260:FF:000142">
    <property type="entry name" value="Beta-galactosidase"/>
    <property type="match status" value="1"/>
</dbReference>
<keyword evidence="5 7" id="KW-0378">Hydrolase</keyword>
<dbReference type="Pfam" id="PF17834">
    <property type="entry name" value="GHD"/>
    <property type="match status" value="1"/>
</dbReference>
<dbReference type="GO" id="GO:0004565">
    <property type="term" value="F:beta-galactosidase activity"/>
    <property type="evidence" value="ECO:0007669"/>
    <property type="project" value="UniProtKB-EC"/>
</dbReference>
<evidence type="ECO:0000256" key="8">
    <source>
        <dbReference type="RuleBase" id="RU003679"/>
    </source>
</evidence>
<dbReference type="InterPro" id="IPR008979">
    <property type="entry name" value="Galactose-bd-like_sf"/>
</dbReference>
<evidence type="ECO:0000256" key="6">
    <source>
        <dbReference type="ARBA" id="ARBA00023295"/>
    </source>
</evidence>
<dbReference type="EMBL" id="JBJUIK010000003">
    <property type="protein sequence ID" value="KAL3532024.1"/>
    <property type="molecule type" value="Genomic_DNA"/>
</dbReference>
<organism evidence="11 12">
    <name type="scientific">Cinchona calisaya</name>
    <dbReference type="NCBI Taxonomy" id="153742"/>
    <lineage>
        <taxon>Eukaryota</taxon>
        <taxon>Viridiplantae</taxon>
        <taxon>Streptophyta</taxon>
        <taxon>Embryophyta</taxon>
        <taxon>Tracheophyta</taxon>
        <taxon>Spermatophyta</taxon>
        <taxon>Magnoliopsida</taxon>
        <taxon>eudicotyledons</taxon>
        <taxon>Gunneridae</taxon>
        <taxon>Pentapetalae</taxon>
        <taxon>asterids</taxon>
        <taxon>lamiids</taxon>
        <taxon>Gentianales</taxon>
        <taxon>Rubiaceae</taxon>
        <taxon>Cinchonoideae</taxon>
        <taxon>Cinchoneae</taxon>
        <taxon>Cinchona</taxon>
    </lineage>
</organism>
<reference evidence="11 12" key="1">
    <citation type="submission" date="2024-11" db="EMBL/GenBank/DDBJ databases">
        <title>A near-complete genome assembly of Cinchona calisaya.</title>
        <authorList>
            <person name="Lian D.C."/>
            <person name="Zhao X.W."/>
            <person name="Wei L."/>
        </authorList>
    </citation>
    <scope>NUCLEOTIDE SEQUENCE [LARGE SCALE GENOMIC DNA]</scope>
    <source>
        <tissue evidence="11">Nenye</tissue>
    </source>
</reference>
<dbReference type="SUPFAM" id="SSF49785">
    <property type="entry name" value="Galactose-binding domain-like"/>
    <property type="match status" value="2"/>
</dbReference>
<dbReference type="Pfam" id="PF01301">
    <property type="entry name" value="Glyco_hydro_35"/>
    <property type="match status" value="2"/>
</dbReference>
<dbReference type="InterPro" id="IPR019801">
    <property type="entry name" value="Glyco_hydro_35_CS"/>
</dbReference>
<dbReference type="PROSITE" id="PS01182">
    <property type="entry name" value="GLYCOSYL_HYDROL_F35"/>
    <property type="match status" value="1"/>
</dbReference>
<accession>A0ABD3ALR2</accession>
<evidence type="ECO:0000313" key="12">
    <source>
        <dbReference type="Proteomes" id="UP001630127"/>
    </source>
</evidence>
<comment type="catalytic activity">
    <reaction evidence="1 7">
        <text>Hydrolysis of terminal non-reducing beta-D-galactose residues in beta-D-galactosides.</text>
        <dbReference type="EC" id="3.2.1.23"/>
    </reaction>
</comment>
<dbReference type="InterPro" id="IPR031330">
    <property type="entry name" value="Gly_Hdrlase_35_cat"/>
</dbReference>
<dbReference type="EC" id="3.2.1.23" evidence="3 7"/>
<evidence type="ECO:0000256" key="7">
    <source>
        <dbReference type="RuleBase" id="RU000675"/>
    </source>
</evidence>
<dbReference type="Gene3D" id="3.20.20.80">
    <property type="entry name" value="Glycosidases"/>
    <property type="match status" value="2"/>
</dbReference>
<keyword evidence="6 7" id="KW-0326">Glycosidase</keyword>
<dbReference type="InterPro" id="IPR048913">
    <property type="entry name" value="BetaGal_gal-bd"/>
</dbReference>
<dbReference type="AlphaFoldDB" id="A0ABD3ALR2"/>
<dbReference type="PRINTS" id="PR00742">
    <property type="entry name" value="GLHYDRLASE35"/>
</dbReference>
<gene>
    <name evidence="11" type="ORF">ACH5RR_005545</name>
</gene>
<dbReference type="PANTHER" id="PTHR23421">
    <property type="entry name" value="BETA-GALACTOSIDASE RELATED"/>
    <property type="match status" value="1"/>
</dbReference>
<dbReference type="Proteomes" id="UP001630127">
    <property type="component" value="Unassembled WGS sequence"/>
</dbReference>
<comment type="similarity">
    <text evidence="2 8">Belongs to the glycosyl hydrolase 35 family.</text>
</comment>
<dbReference type="FunFam" id="3.20.20.80:FF:000006">
    <property type="entry name" value="Beta-galactosidase"/>
    <property type="match status" value="1"/>
</dbReference>
<feature type="domain" description="SUEL-type lectin" evidence="10">
    <location>
        <begin position="718"/>
        <end position="804"/>
    </location>
</feature>
<sequence length="804" mass="90607">MGQSGPKLTGIVLFTCLSVQRPTNAVRWGRVRNDGSTRFCLAYSQDPISTAIELTAFLLQVSYDGRALKIDGERRIINSGSIHYPRSTPEMWPSLIKSAKDGGLDAVETYVFWNAHEPHRRQDEVKTFTTLIVDMMKKEKLFASQGGPIILAQIENEFGDVADKFGNDAKPYLNWNVKFAESLNTGVPWIMCQQADAPEPIIHTCNGYYCDGFNQSSKTIPKIWTENWTGWFKDWGSPDPHRTAEDVAFAVARFFQFEGTVQNYYMYHGGTNFGRTSGGPYITTTYDYDAPLNEYGFVNQPKWGHLKQLHLLLKSMEKILTYGDKSDHQYEEYGKWQMSATVYNYNGSRVCFFGNADKNRDLRISFEGRNYTVPAWSVSILPDCETVVYNTAHVHTQTNVFDKIDSVTGLEWQWRVEPVQHISQKNHIKPPEGVTFAAELLDQKTVTNDTSDYLWYMTTINLDENDPIWGKEVTLKFHTTGHVIHAFFNGKHIGSKYAQNGHFEFDFVGTGKVKHGTNTITLLSATIGLQNYGAHFDRIGNGIQSPVKLVAPNNEEKDLSKNKWGYKVGLNGIEKRQLFLDTEPRNWRGPEHLPINRMFIWYKTTFDTPSGEEPVVLNLVDMGKGTAWVNGNNIGRYWTSYFSDKNGCDTKCDYRGSYYSNKCQTNCGTPSQKWYHVPRSFLNKDGKNNLVLFEEFGGNPKNVRVQTVSLVKICAFAEEGNTKLDLSCQGKTMTHINFASFGNSTGVCGAFSKGSCESSNSVSTIQDACIGKKSCSIDLSSKTFKAVPGCGSEKRRLAVEILCS</sequence>
<proteinExistence type="inferred from homology"/>
<evidence type="ECO:0000256" key="2">
    <source>
        <dbReference type="ARBA" id="ARBA00009809"/>
    </source>
</evidence>
<dbReference type="Gene3D" id="2.60.120.260">
    <property type="entry name" value="Galactose-binding domain-like"/>
    <property type="match status" value="2"/>
</dbReference>
<evidence type="ECO:0000256" key="9">
    <source>
        <dbReference type="SAM" id="SignalP"/>
    </source>
</evidence>
<dbReference type="Pfam" id="PF21467">
    <property type="entry name" value="BetaGal_gal-bd"/>
    <property type="match status" value="1"/>
</dbReference>
<dbReference type="InterPro" id="IPR017853">
    <property type="entry name" value="GH"/>
</dbReference>
<name>A0ABD3ALR2_9GENT</name>
<dbReference type="CDD" id="cd22842">
    <property type="entry name" value="Gal_Rha_Lectin_BGal"/>
    <property type="match status" value="1"/>
</dbReference>
<feature type="signal peptide" evidence="9">
    <location>
        <begin position="1"/>
        <end position="25"/>
    </location>
</feature>
<evidence type="ECO:0000259" key="10">
    <source>
        <dbReference type="PROSITE" id="PS50228"/>
    </source>
</evidence>
<dbReference type="InterPro" id="IPR041392">
    <property type="entry name" value="GHD"/>
</dbReference>
<feature type="chain" id="PRO_5044779037" description="Beta-galactosidase" evidence="9">
    <location>
        <begin position="26"/>
        <end position="804"/>
    </location>
</feature>
<evidence type="ECO:0000256" key="1">
    <source>
        <dbReference type="ARBA" id="ARBA00001412"/>
    </source>
</evidence>
<dbReference type="SUPFAM" id="SSF51445">
    <property type="entry name" value="(Trans)glycosidases"/>
    <property type="match status" value="1"/>
</dbReference>
<dbReference type="InterPro" id="IPR043159">
    <property type="entry name" value="Lectin_gal-bd_sf"/>
</dbReference>
<protein>
    <recommendedName>
        <fullName evidence="3 7">Beta-galactosidase</fullName>
        <ecNumber evidence="3 7">3.2.1.23</ecNumber>
    </recommendedName>
</protein>
<evidence type="ECO:0000256" key="3">
    <source>
        <dbReference type="ARBA" id="ARBA00012756"/>
    </source>
</evidence>
<dbReference type="InterPro" id="IPR001944">
    <property type="entry name" value="Glycoside_Hdrlase_35"/>
</dbReference>